<keyword evidence="1" id="KW-0597">Phosphoprotein</keyword>
<evidence type="ECO:0000313" key="3">
    <source>
        <dbReference type="EMBL" id="NRN62853.1"/>
    </source>
</evidence>
<dbReference type="Pfam" id="PF00498">
    <property type="entry name" value="FHA"/>
    <property type="match status" value="1"/>
</dbReference>
<protein>
    <submittedName>
        <fullName evidence="3">FHA domain-containing protein</fullName>
    </submittedName>
</protein>
<evidence type="ECO:0000256" key="1">
    <source>
        <dbReference type="ARBA" id="ARBA00022553"/>
    </source>
</evidence>
<reference evidence="3 4" key="1">
    <citation type="submission" date="2020-01" db="EMBL/GenBank/DDBJ databases">
        <title>Kibdelosporangium persica a novel Actinomycetes from a hot desert in Iran.</title>
        <authorList>
            <person name="Safaei N."/>
            <person name="Zaburannyi N."/>
            <person name="Mueller R."/>
            <person name="Wink J."/>
        </authorList>
    </citation>
    <scope>NUCLEOTIDE SEQUENCE [LARGE SCALE GENOMIC DNA]</scope>
    <source>
        <strain evidence="3 4">4NS15</strain>
    </source>
</reference>
<proteinExistence type="predicted"/>
<dbReference type="CDD" id="cd00060">
    <property type="entry name" value="FHA"/>
    <property type="match status" value="1"/>
</dbReference>
<evidence type="ECO:0000259" key="2">
    <source>
        <dbReference type="PROSITE" id="PS50006"/>
    </source>
</evidence>
<dbReference type="SUPFAM" id="SSF49879">
    <property type="entry name" value="SMAD/FHA domain"/>
    <property type="match status" value="1"/>
</dbReference>
<organism evidence="3 4">
    <name type="scientific">Kibdelosporangium persicum</name>
    <dbReference type="NCBI Taxonomy" id="2698649"/>
    <lineage>
        <taxon>Bacteria</taxon>
        <taxon>Bacillati</taxon>
        <taxon>Actinomycetota</taxon>
        <taxon>Actinomycetes</taxon>
        <taxon>Pseudonocardiales</taxon>
        <taxon>Pseudonocardiaceae</taxon>
        <taxon>Kibdelosporangium</taxon>
    </lineage>
</organism>
<dbReference type="PROSITE" id="PS50006">
    <property type="entry name" value="FHA_DOMAIN"/>
    <property type="match status" value="1"/>
</dbReference>
<dbReference type="EMBL" id="JAAATY010000001">
    <property type="protein sequence ID" value="NRN62853.1"/>
    <property type="molecule type" value="Genomic_DNA"/>
</dbReference>
<dbReference type="SMART" id="SM00240">
    <property type="entry name" value="FHA"/>
    <property type="match status" value="1"/>
</dbReference>
<feature type="domain" description="FHA" evidence="2">
    <location>
        <begin position="231"/>
        <end position="290"/>
    </location>
</feature>
<evidence type="ECO:0000313" key="4">
    <source>
        <dbReference type="Proteomes" id="UP000763557"/>
    </source>
</evidence>
<gene>
    <name evidence="3" type="ORF">GC106_540</name>
</gene>
<comment type="caution">
    <text evidence="3">The sequence shown here is derived from an EMBL/GenBank/DDBJ whole genome shotgun (WGS) entry which is preliminary data.</text>
</comment>
<keyword evidence="4" id="KW-1185">Reference proteome</keyword>
<accession>A0ABX2EV81</accession>
<dbReference type="InterPro" id="IPR008984">
    <property type="entry name" value="SMAD_FHA_dom_sf"/>
</dbReference>
<dbReference type="InterPro" id="IPR000253">
    <property type="entry name" value="FHA_dom"/>
</dbReference>
<dbReference type="RefSeq" id="WP_173123085.1">
    <property type="nucleotide sequence ID" value="NZ_CBCSGW010000042.1"/>
</dbReference>
<sequence length="323" mass="33979">MTTRHSVRHLPGQGVLARFGDMMMLCEATPGQESRIRNLISAVAEVAESPDGGRQLSRRLAAVLSMAGTGNDFPALCVVGPSGDGGVAAIVHGDAALTFTVDGQNTTLDGRDAVTFTDRIVVGDVAEIRGTIGSAPAGEVDRTWGRIKGGVVRADALVYRPSVVSDPPSTGSRVLGVHCRNSHFNDPVIAYCGTCGISMAQVSREPVLGERPQLGVLVFDDGKTYPLVRDHVVGRAPDADEAVVSGLASPVALPDPDVSRLHARVVLNDWQVGVMDVGSANGTYVQSDGTWNRLSPGTVTALKPGATGAFGRREFRYYTYRAA</sequence>
<dbReference type="Gene3D" id="2.60.200.20">
    <property type="match status" value="1"/>
</dbReference>
<name>A0ABX2EV81_9PSEU</name>
<dbReference type="Proteomes" id="UP000763557">
    <property type="component" value="Unassembled WGS sequence"/>
</dbReference>